<evidence type="ECO:0000256" key="1">
    <source>
        <dbReference type="SAM" id="MobiDB-lite"/>
    </source>
</evidence>
<feature type="region of interest" description="Disordered" evidence="1">
    <location>
        <begin position="64"/>
        <end position="180"/>
    </location>
</feature>
<dbReference type="OrthoDB" id="2756226at2759"/>
<dbReference type="HOGENOM" id="CLU_517875_0_0_1"/>
<dbReference type="Proteomes" id="UP000054166">
    <property type="component" value="Unassembled WGS sequence"/>
</dbReference>
<evidence type="ECO:0000313" key="4">
    <source>
        <dbReference type="Proteomes" id="UP000054166"/>
    </source>
</evidence>
<dbReference type="AlphaFoldDB" id="A0A0C3EX27"/>
<feature type="domain" description="DUF6532" evidence="2">
    <location>
        <begin position="283"/>
        <end position="485"/>
    </location>
</feature>
<dbReference type="InParanoid" id="A0A0C3EX27"/>
<feature type="region of interest" description="Disordered" evidence="1">
    <location>
        <begin position="199"/>
        <end position="220"/>
    </location>
</feature>
<evidence type="ECO:0000313" key="3">
    <source>
        <dbReference type="EMBL" id="KIM72564.1"/>
    </source>
</evidence>
<feature type="region of interest" description="Disordered" evidence="1">
    <location>
        <begin position="1"/>
        <end position="42"/>
    </location>
</feature>
<dbReference type="EMBL" id="KN833121">
    <property type="protein sequence ID" value="KIM72564.1"/>
    <property type="molecule type" value="Genomic_DNA"/>
</dbReference>
<dbReference type="Pfam" id="PF20149">
    <property type="entry name" value="DUF6532"/>
    <property type="match status" value="1"/>
</dbReference>
<organism evidence="3 4">
    <name type="scientific">Piloderma croceum (strain F 1598)</name>
    <dbReference type="NCBI Taxonomy" id="765440"/>
    <lineage>
        <taxon>Eukaryota</taxon>
        <taxon>Fungi</taxon>
        <taxon>Dikarya</taxon>
        <taxon>Basidiomycota</taxon>
        <taxon>Agaricomycotina</taxon>
        <taxon>Agaricomycetes</taxon>
        <taxon>Agaricomycetidae</taxon>
        <taxon>Atheliales</taxon>
        <taxon>Atheliaceae</taxon>
        <taxon>Piloderma</taxon>
    </lineage>
</organism>
<gene>
    <name evidence="3" type="ORF">PILCRDRAFT_16003</name>
</gene>
<reference evidence="4" key="2">
    <citation type="submission" date="2015-01" db="EMBL/GenBank/DDBJ databases">
        <title>Evolutionary Origins and Diversification of the Mycorrhizal Mutualists.</title>
        <authorList>
            <consortium name="DOE Joint Genome Institute"/>
            <consortium name="Mycorrhizal Genomics Consortium"/>
            <person name="Kohler A."/>
            <person name="Kuo A."/>
            <person name="Nagy L.G."/>
            <person name="Floudas D."/>
            <person name="Copeland A."/>
            <person name="Barry K.W."/>
            <person name="Cichocki N."/>
            <person name="Veneault-Fourrey C."/>
            <person name="LaButti K."/>
            <person name="Lindquist E.A."/>
            <person name="Lipzen A."/>
            <person name="Lundell T."/>
            <person name="Morin E."/>
            <person name="Murat C."/>
            <person name="Riley R."/>
            <person name="Ohm R."/>
            <person name="Sun H."/>
            <person name="Tunlid A."/>
            <person name="Henrissat B."/>
            <person name="Grigoriev I.V."/>
            <person name="Hibbett D.S."/>
            <person name="Martin F."/>
        </authorList>
    </citation>
    <scope>NUCLEOTIDE SEQUENCE [LARGE SCALE GENOMIC DNA]</scope>
    <source>
        <strain evidence="4">F 1598</strain>
    </source>
</reference>
<dbReference type="InterPro" id="IPR045341">
    <property type="entry name" value="DUF6532"/>
</dbReference>
<dbReference type="STRING" id="765440.A0A0C3EX27"/>
<reference evidence="3 4" key="1">
    <citation type="submission" date="2014-04" db="EMBL/GenBank/DDBJ databases">
        <authorList>
            <consortium name="DOE Joint Genome Institute"/>
            <person name="Kuo A."/>
            <person name="Tarkka M."/>
            <person name="Buscot F."/>
            <person name="Kohler A."/>
            <person name="Nagy L.G."/>
            <person name="Floudas D."/>
            <person name="Copeland A."/>
            <person name="Barry K.W."/>
            <person name="Cichocki N."/>
            <person name="Veneault-Fourrey C."/>
            <person name="LaButti K."/>
            <person name="Lindquist E.A."/>
            <person name="Lipzen A."/>
            <person name="Lundell T."/>
            <person name="Morin E."/>
            <person name="Murat C."/>
            <person name="Sun H."/>
            <person name="Tunlid A."/>
            <person name="Henrissat B."/>
            <person name="Grigoriev I.V."/>
            <person name="Hibbett D.S."/>
            <person name="Martin F."/>
            <person name="Nordberg H.P."/>
            <person name="Cantor M.N."/>
            <person name="Hua S.X."/>
        </authorList>
    </citation>
    <scope>NUCLEOTIDE SEQUENCE [LARGE SCALE GENOMIC DNA]</scope>
    <source>
        <strain evidence="3 4">F 1598</strain>
    </source>
</reference>
<proteinExistence type="predicted"/>
<name>A0A0C3EX27_PILCF</name>
<keyword evidence="4" id="KW-1185">Reference proteome</keyword>
<sequence>MATRASESKFNQHRLLPAGTDRAPSDITNKKSGARGVPSRKSAQMALSEKVWVGAAPTGKKVVATLKRKPSSDEVSTPKGKKAKGGAVVAPPSSKAQFVVPSKLKSRSKAPAIDMGMTSSADEYQVPAMSKVKTKADDVVLVPDTEDSATESSSDNESKSASSVTESASEDEDLGGDYGSLSEQFQSEWTAWTPKLGRVPTAEVSTKPRKSSHREKVQIAETPKFAPVNIKAEAQGHTSLTGMPPVKFSTNMDLFEQVGKPLALLSQSGPVNDVIHETINRTLEGIVFVAGFPPAADRAKNGRLIVAAAAACLSYKEIQDCCNIDTHYVDEIAKVGEARICSLQKILKEKATTHVVTQYKLHAGCKPLVTALLAGRSYIFPGDVMNPSTVQKGTPHGHPIFAALHAEVFFKTKLSLGNIYPHHFTNSVEGGDPCEREIPPAMLELVATAVHAALLEWADGYYQPTEFSYNRCSDIYDLHLKTLKSIFEFNIHGFHRTLSDLYQDTTGCAFIAPIEDCDVDFSAIRT</sequence>
<accession>A0A0C3EX27</accession>
<feature type="compositionally biased region" description="Low complexity" evidence="1">
    <location>
        <begin position="150"/>
        <end position="167"/>
    </location>
</feature>
<protein>
    <recommendedName>
        <fullName evidence="2">DUF6532 domain-containing protein</fullName>
    </recommendedName>
</protein>
<evidence type="ECO:0000259" key="2">
    <source>
        <dbReference type="Pfam" id="PF20149"/>
    </source>
</evidence>